<gene>
    <name evidence="2" type="ORF">R3P38DRAFT_2802336</name>
</gene>
<feature type="compositionally biased region" description="Basic and acidic residues" evidence="1">
    <location>
        <begin position="431"/>
        <end position="441"/>
    </location>
</feature>
<dbReference type="AlphaFoldDB" id="A0AAV9ZUL4"/>
<dbReference type="EMBL" id="JAWWNJ010000109">
    <property type="protein sequence ID" value="KAK6992506.1"/>
    <property type="molecule type" value="Genomic_DNA"/>
</dbReference>
<dbReference type="Proteomes" id="UP001362999">
    <property type="component" value="Unassembled WGS sequence"/>
</dbReference>
<comment type="caution">
    <text evidence="2">The sequence shown here is derived from an EMBL/GenBank/DDBJ whole genome shotgun (WGS) entry which is preliminary data.</text>
</comment>
<name>A0AAV9ZUL4_9AGAR</name>
<protein>
    <submittedName>
        <fullName evidence="2">Uncharacterized protein</fullName>
    </submittedName>
</protein>
<feature type="region of interest" description="Disordered" evidence="1">
    <location>
        <begin position="479"/>
        <end position="513"/>
    </location>
</feature>
<feature type="region of interest" description="Disordered" evidence="1">
    <location>
        <begin position="195"/>
        <end position="214"/>
    </location>
</feature>
<reference evidence="2 3" key="1">
    <citation type="journal article" date="2024" name="J Genomics">
        <title>Draft genome sequencing and assembly of Favolaschia claudopus CIRM-BRFM 2984 isolated from oak limbs.</title>
        <authorList>
            <person name="Navarro D."/>
            <person name="Drula E."/>
            <person name="Chaduli D."/>
            <person name="Cazenave R."/>
            <person name="Ahrendt S."/>
            <person name="Wang J."/>
            <person name="Lipzen A."/>
            <person name="Daum C."/>
            <person name="Barry K."/>
            <person name="Grigoriev I.V."/>
            <person name="Favel A."/>
            <person name="Rosso M.N."/>
            <person name="Martin F."/>
        </authorList>
    </citation>
    <scope>NUCLEOTIDE SEQUENCE [LARGE SCALE GENOMIC DNA]</scope>
    <source>
        <strain evidence="2 3">CIRM-BRFM 2984</strain>
    </source>
</reference>
<evidence type="ECO:0000313" key="3">
    <source>
        <dbReference type="Proteomes" id="UP001362999"/>
    </source>
</evidence>
<keyword evidence="3" id="KW-1185">Reference proteome</keyword>
<organism evidence="2 3">
    <name type="scientific">Favolaschia claudopus</name>
    <dbReference type="NCBI Taxonomy" id="2862362"/>
    <lineage>
        <taxon>Eukaryota</taxon>
        <taxon>Fungi</taxon>
        <taxon>Dikarya</taxon>
        <taxon>Basidiomycota</taxon>
        <taxon>Agaricomycotina</taxon>
        <taxon>Agaricomycetes</taxon>
        <taxon>Agaricomycetidae</taxon>
        <taxon>Agaricales</taxon>
        <taxon>Marasmiineae</taxon>
        <taxon>Mycenaceae</taxon>
        <taxon>Favolaschia</taxon>
    </lineage>
</organism>
<feature type="region of interest" description="Disordered" evidence="1">
    <location>
        <begin position="431"/>
        <end position="464"/>
    </location>
</feature>
<evidence type="ECO:0000256" key="1">
    <source>
        <dbReference type="SAM" id="MobiDB-lite"/>
    </source>
</evidence>
<evidence type="ECO:0000313" key="2">
    <source>
        <dbReference type="EMBL" id="KAK6992506.1"/>
    </source>
</evidence>
<proteinExistence type="predicted"/>
<sequence length="513" mass="55490">MSREAEMTSYIPPLKQIAYSFERDEAEATEAQTVHHRWCSGKTIAPSLASSLSPHPCSRSSCMSRCPSHSKCQRRASSAAAHPLSRPRLALLTIAPRSRPPPRRTSIASPLPSRGFAHPLLIRLPILVHLHHHLSSTSSPDFRPAWVLKLPRNKSTSSPSYPGLSATIRSCTITSSSISSPPLYPLHHIRPFRPLSSIPPTRRDAGVAPDQACTRRPAPTCAALSESMEGAGGRARRGRCVDGSVLVSSIEEGRKSGVAEGGRGSAGAAYEGEGARVGVEARASREGVAVDRIEAGDSRQNEAARWIFMLLTPIPGTFSSRVAKHARRAGRERRWSFPSSCFRTPTSYRCFPTTAGLAPLILAVTRPVPPFPRAALLLIPIPDRPWYRIVLEHIDSDLLPRALCDVRCSTLEVEHVAETCILAAVRGCGRETSDLHTSDGGRRKKSNIAARRVGRSGTDEQSGEAVSYWRHSVVLHAGGLRSGGEGESKEDEMSAGVGASARVPKDQVDVLER</sequence>
<feature type="compositionally biased region" description="Basic and acidic residues" evidence="1">
    <location>
        <begin position="503"/>
        <end position="513"/>
    </location>
</feature>
<accession>A0AAV9ZUL4</accession>